<evidence type="ECO:0000313" key="3">
    <source>
        <dbReference type="EMBL" id="MEG3615295.1"/>
    </source>
</evidence>
<gene>
    <name evidence="3" type="ORF">V5O49_09205</name>
</gene>
<evidence type="ECO:0000313" key="4">
    <source>
        <dbReference type="Proteomes" id="UP001310387"/>
    </source>
</evidence>
<feature type="transmembrane region" description="Helical" evidence="1">
    <location>
        <begin position="66"/>
        <end position="85"/>
    </location>
</feature>
<keyword evidence="1" id="KW-0812">Transmembrane</keyword>
<keyword evidence="1" id="KW-0472">Membrane</keyword>
<dbReference type="RefSeq" id="WP_332901962.1">
    <property type="nucleotide sequence ID" value="NZ_JBAGLP010000117.1"/>
</dbReference>
<accession>A0ABU7Z7B6</accession>
<dbReference type="EC" id="3.4.-.-" evidence="3"/>
<keyword evidence="4" id="KW-1185">Reference proteome</keyword>
<reference evidence="3" key="2">
    <citation type="submission" date="2024-02" db="EMBL/GenBank/DDBJ databases">
        <authorList>
            <person name="Prathaban M."/>
            <person name="Mythili R."/>
            <person name="Sharmila Devi N."/>
            <person name="Sobanaa M."/>
            <person name="Prathiviraj R."/>
            <person name="Selvin J."/>
        </authorList>
    </citation>
    <scope>NUCLEOTIDE SEQUENCE</scope>
    <source>
        <strain evidence="3">MP1014</strain>
    </source>
</reference>
<dbReference type="EMBL" id="JBAGLP010000117">
    <property type="protein sequence ID" value="MEG3615295.1"/>
    <property type="molecule type" value="Genomic_DNA"/>
</dbReference>
<evidence type="ECO:0000259" key="2">
    <source>
        <dbReference type="Pfam" id="PF02517"/>
    </source>
</evidence>
<organism evidence="3 4">
    <name type="scientific">Isoptericola haloaureus</name>
    <dbReference type="NCBI Taxonomy" id="1542902"/>
    <lineage>
        <taxon>Bacteria</taxon>
        <taxon>Bacillati</taxon>
        <taxon>Actinomycetota</taxon>
        <taxon>Actinomycetes</taxon>
        <taxon>Micrococcales</taxon>
        <taxon>Promicromonosporaceae</taxon>
        <taxon>Isoptericola</taxon>
    </lineage>
</organism>
<feature type="transmembrane region" description="Helical" evidence="1">
    <location>
        <begin position="35"/>
        <end position="54"/>
    </location>
</feature>
<name>A0ABU7Z7B6_9MICO</name>
<feature type="transmembrane region" description="Helical" evidence="1">
    <location>
        <begin position="142"/>
        <end position="168"/>
    </location>
</feature>
<proteinExistence type="predicted"/>
<evidence type="ECO:0000256" key="1">
    <source>
        <dbReference type="SAM" id="Phobius"/>
    </source>
</evidence>
<feature type="transmembrane region" description="Helical" evidence="1">
    <location>
        <begin position="97"/>
        <end position="122"/>
    </location>
</feature>
<feature type="transmembrane region" description="Helical" evidence="1">
    <location>
        <begin position="237"/>
        <end position="256"/>
    </location>
</feature>
<sequence>MATTEPTEPTTAQAATKRDFPFYAGNPVLLRGRQWAVVLLGVAVAFALLSLLPVPGPPLLGQWVRALLFVAVPLAALALVAGRHWTALFHRVGWKDVGMMVGFAVLNTVVSLVVGSIVISTAGADANPVGGALQDMGTGERVLMFASMVPQLIGEELLTILPFLALLYLGVTKLGRSRRATIIVAWLGTALLFGAVHLPTYDWNFVQCFVVIGIARVILTIPFLITKNLWVSAGAHILNDWLQFGFGLFAGSLLLVTL</sequence>
<dbReference type="GO" id="GO:0016787">
    <property type="term" value="F:hydrolase activity"/>
    <property type="evidence" value="ECO:0007669"/>
    <property type="project" value="UniProtKB-KW"/>
</dbReference>
<feature type="transmembrane region" description="Helical" evidence="1">
    <location>
        <begin position="180"/>
        <end position="198"/>
    </location>
</feature>
<feature type="transmembrane region" description="Helical" evidence="1">
    <location>
        <begin position="204"/>
        <end position="225"/>
    </location>
</feature>
<reference evidence="3" key="1">
    <citation type="journal article" date="2024" name="Antonie Van Leeuwenhoek">
        <title>Isoptericola haloaureus sp. nov., a dimorphic actinobacterium isolated from mangrove sediments of southeast India, implicating biosaline agricultural significance through nitrogen fixation and salt tolerance genes.</title>
        <authorList>
            <person name="Prathaban M."/>
            <person name="Prathiviraj R."/>
            <person name="Ravichandran M."/>
            <person name="Natarajan S.D."/>
            <person name="Sobanaa M."/>
            <person name="Hari Krishna Kumar S."/>
            <person name="Chandrasekar V."/>
            <person name="Selvin J."/>
        </authorList>
    </citation>
    <scope>NUCLEOTIDE SEQUENCE</scope>
    <source>
        <strain evidence="3">MP1014</strain>
    </source>
</reference>
<keyword evidence="1" id="KW-1133">Transmembrane helix</keyword>
<dbReference type="Pfam" id="PF02517">
    <property type="entry name" value="Rce1-like"/>
    <property type="match status" value="1"/>
</dbReference>
<protein>
    <submittedName>
        <fullName evidence="3">CPBP family intramembrane glutamic endopeptidase</fullName>
        <ecNumber evidence="3">3.4.-.-</ecNumber>
    </submittedName>
</protein>
<feature type="domain" description="CAAX prenyl protease 2/Lysostaphin resistance protein A-like" evidence="2">
    <location>
        <begin position="143"/>
        <end position="242"/>
    </location>
</feature>
<dbReference type="InterPro" id="IPR003675">
    <property type="entry name" value="Rce1/LyrA-like_dom"/>
</dbReference>
<comment type="caution">
    <text evidence="3">The sequence shown here is derived from an EMBL/GenBank/DDBJ whole genome shotgun (WGS) entry which is preliminary data.</text>
</comment>
<keyword evidence="3" id="KW-0378">Hydrolase</keyword>
<dbReference type="Proteomes" id="UP001310387">
    <property type="component" value="Unassembled WGS sequence"/>
</dbReference>